<keyword evidence="3" id="KW-1185">Reference proteome</keyword>
<sequence>MAEVKEIDSMALRALLHTLPPELYNEIYNLTFTAEKRIHLLTRNTGSTKENLQELLQGYNFATLNAKLPHLFQVDRASRIQFADSYFATSGSIFVLYPAPRDETSIYSFSRKYFRRMSTTYLAIYPHSGPLTESSSLKLGPKPEEGLRPIDGRIVVCGKQDVVRLIKEHADARKAEEKSDPETGNAEG</sequence>
<evidence type="ECO:0000313" key="3">
    <source>
        <dbReference type="Proteomes" id="UP001302367"/>
    </source>
</evidence>
<dbReference type="EMBL" id="CP134188">
    <property type="protein sequence ID" value="WPB02626.1"/>
    <property type="molecule type" value="Genomic_DNA"/>
</dbReference>
<proteinExistence type="predicted"/>
<accession>A0ABZ0NSW1</accession>
<dbReference type="GeneID" id="90644362"/>
<gene>
    <name evidence="2" type="ORF">RHO25_007262</name>
</gene>
<evidence type="ECO:0008006" key="4">
    <source>
        <dbReference type="Google" id="ProtNLM"/>
    </source>
</evidence>
<organism evidence="2 3">
    <name type="scientific">Cercospora beticola</name>
    <name type="common">Sugarbeet leaf spot fungus</name>
    <dbReference type="NCBI Taxonomy" id="122368"/>
    <lineage>
        <taxon>Eukaryota</taxon>
        <taxon>Fungi</taxon>
        <taxon>Dikarya</taxon>
        <taxon>Ascomycota</taxon>
        <taxon>Pezizomycotina</taxon>
        <taxon>Dothideomycetes</taxon>
        <taxon>Dothideomycetidae</taxon>
        <taxon>Mycosphaerellales</taxon>
        <taxon>Mycosphaerellaceae</taxon>
        <taxon>Cercospora</taxon>
    </lineage>
</organism>
<evidence type="ECO:0000256" key="1">
    <source>
        <dbReference type="SAM" id="MobiDB-lite"/>
    </source>
</evidence>
<name>A0ABZ0NSW1_CERBT</name>
<protein>
    <recommendedName>
        <fullName evidence="4">F-box domain-containing protein</fullName>
    </recommendedName>
</protein>
<feature type="region of interest" description="Disordered" evidence="1">
    <location>
        <begin position="169"/>
        <end position="188"/>
    </location>
</feature>
<reference evidence="2 3" key="1">
    <citation type="submission" date="2023-09" db="EMBL/GenBank/DDBJ databases">
        <title>Complete-Gapless Cercospora beticola genome.</title>
        <authorList>
            <person name="Wyatt N.A."/>
            <person name="Spanner R.E."/>
            <person name="Bolton M.D."/>
        </authorList>
    </citation>
    <scope>NUCLEOTIDE SEQUENCE [LARGE SCALE GENOMIC DNA]</scope>
    <source>
        <strain evidence="2">Cb09-40</strain>
    </source>
</reference>
<feature type="compositionally biased region" description="Basic and acidic residues" evidence="1">
    <location>
        <begin position="169"/>
        <end position="181"/>
    </location>
</feature>
<dbReference type="RefSeq" id="XP_065458990.1">
    <property type="nucleotide sequence ID" value="XM_065602918.1"/>
</dbReference>
<dbReference type="Proteomes" id="UP001302367">
    <property type="component" value="Chromosome 5"/>
</dbReference>
<evidence type="ECO:0000313" key="2">
    <source>
        <dbReference type="EMBL" id="WPB02626.1"/>
    </source>
</evidence>